<dbReference type="Pfam" id="PF00069">
    <property type="entry name" value="Pkinase"/>
    <property type="match status" value="1"/>
</dbReference>
<dbReference type="Pfam" id="PF25757">
    <property type="entry name" value="TPR_DNAAF5"/>
    <property type="match status" value="1"/>
</dbReference>
<dbReference type="PROSITE" id="PS00107">
    <property type="entry name" value="PROTEIN_KINASE_ATP"/>
    <property type="match status" value="1"/>
</dbReference>
<evidence type="ECO:0000256" key="11">
    <source>
        <dbReference type="ARBA" id="ARBA00048679"/>
    </source>
</evidence>
<dbReference type="CDD" id="cd14002">
    <property type="entry name" value="STKc_STK36"/>
    <property type="match status" value="1"/>
</dbReference>
<feature type="domain" description="Protein kinase" evidence="15">
    <location>
        <begin position="332"/>
        <end position="582"/>
    </location>
</feature>
<dbReference type="EC" id="2.7.11.1" evidence="2"/>
<dbReference type="InterPro" id="IPR000719">
    <property type="entry name" value="Prot_kinase_dom"/>
</dbReference>
<accession>A0A6J8EA25</accession>
<evidence type="ECO:0000256" key="3">
    <source>
        <dbReference type="ARBA" id="ARBA00022490"/>
    </source>
</evidence>
<dbReference type="InterPro" id="IPR017441">
    <property type="entry name" value="Protein_kinase_ATP_BS"/>
</dbReference>
<feature type="binding site" evidence="13">
    <location>
        <position position="361"/>
    </location>
    <ligand>
        <name>ATP</name>
        <dbReference type="ChEBI" id="CHEBI:30616"/>
    </ligand>
</feature>
<dbReference type="EMBL" id="CACVKT020008653">
    <property type="protein sequence ID" value="CAC5416462.1"/>
    <property type="molecule type" value="Genomic_DNA"/>
</dbReference>
<evidence type="ECO:0000256" key="1">
    <source>
        <dbReference type="ARBA" id="ARBA00004245"/>
    </source>
</evidence>
<dbReference type="InterPro" id="IPR057978">
    <property type="entry name" value="TPR_DAAF5"/>
</dbReference>
<keyword evidence="6 13" id="KW-0547">Nucleotide-binding</keyword>
<evidence type="ECO:0000256" key="9">
    <source>
        <dbReference type="ARBA" id="ARBA00023212"/>
    </source>
</evidence>
<feature type="compositionally biased region" description="Basic and acidic residues" evidence="14">
    <location>
        <begin position="715"/>
        <end position="734"/>
    </location>
</feature>
<dbReference type="OrthoDB" id="266718at2759"/>
<evidence type="ECO:0000256" key="6">
    <source>
        <dbReference type="ARBA" id="ARBA00022741"/>
    </source>
</evidence>
<sequence length="1686" mass="189100">MDVFSFGEKYLVHLGDKDGDHDEATILESGEWLDLRRKEQECKKKLEQTTASPNLSTESVETPPSKASLVDIGDGNNDPYVFRSPTPSPELPHHFTAPPSPNEEVEPEPESECVGKDKSPVQKTQPAFSSNNDLAEILKQVEINNARLSQLERTLIKQQETIEKLFAFVSRHLQSQESGKTQRVSTAHRSLIDAVENESDVPSPLPSHSSCLPDMQLTPTTSQISSLEQRNTFSPAFGFTISTPPMRQTLTVPYSLFSDIPEQFLISENDLSRAIYSSKGPGNFACHIMPILFPELFTSDNLRTMYTFYSGGKLVEYLYHVYWKNKLKMDNYHVLEIIGEGSFGKVYKGRKKFSSQVVALKFIPKVGKPEKELRNLRREIEIMRNLHHENIIEMLDSFETDKEVVVVTDYAEGELFQILEDDGSLPEEQVQVIACQLVSALYYLHSHRILHRDMKPQNILLGKGGIIKLCDFGFARAMSFNTLVLTSIKGTPLYMSPELVEEKPYDHTADLWALGCILYELFTGTPPFYTNSIFQLVSLIIKDPVKWPKNMSSVFKDFLQGLLTKNPRSRLAWPDLLMHPFVGDGVSVKDEDTKLLSPFTQPLTASMVMRKEKQAQEKAHPPGTSKILAKARKKAMEEEKKKGKEPPAPNGEKISSSKEAWGPSKKGPEKEKIEKEKEPTPPPQELERPHSEEWQDTGLSEDKEPEIENISPTPRPDRISKDYEKEYPKKDKNKEKTKTIENVKLDGEEVCSDDEWEGLIDATDQEGDPEQAIQMLKDSKFHTRLNTRIQNSSTQVLDGMLEGAAKLKSVLRIITNLITLKCDLKWILTFVKALSIPQQPLKMISNILNKPTVRQQPWCQQILIDLVITVNAYFASEVSWNDDIDKEVGQMYLNAMTEYMSLVPKLLNVSSDEDLRLREQVILCSMYTCEAMERDKLKIGNQYFSHMAAKETDAIDAILACCKLEEARLKKLIEWDILEELTDGNEDMAGERMDMLISLGVTTVAAMVNLPLTADDAVDGRRKIGHYLGDKMACKGNEKQTDEFFMLLRHPLFCTNVLKIMYACCQVSTTLCSYISNQVQHMDSLMGILMGKVEIQDMEVNSVIEMILHIYSTIVIQLQTMPTAITDAASVMISIFLESTIASHTAAAALVFSQMIYCGLTVEVQPEEMLQACLAVFTDLQQICVRCPFDYGVLDGLLLLLCEMLAQTEGPVAQMYIETGIWGTLWHRVAQALQVINLETDTPIHDIDQDGENVVGFNPPDWTLVSPQGLMAVLQMAVTVFTKETNQCIPNLAVPDSIILLTVLYFKGNLSSVYNGFHCDGPQLTADMILEVTQLCCFPFAVDIAEELLHQVQQCLFNASLLPRLIFCCTKYLKNEQLEIPINLMLRLVLGSQQFLKQFCKCVKEQKTVSLLSQCTQSTSSTVVSDVVSICSHLVRMSPQHAPFVKSVFHGSKGDYDPLLKLIKHNSATVRSRACSLVGNLMKHNSHMYGVLKQREKLLNGLIAGLKDEDPNVRKGSSYAIGNAAYHNGDLYVKLKPCIPLLVELLRDPVSKTKANAASACGNLGAHSNVLCLELKKQKIIPRLLDLACHDQNQGVQVNAMNQGVQVNAILALRTLSQQDELKKEMMNQKAVDKLNAISVATTPRPLSRSSKTQSLLINSFHSNNGSSSVVYSHCSKLVRMLQGKG</sequence>
<gene>
    <name evidence="16" type="ORF">MCOR_49077</name>
</gene>
<dbReference type="PANTHER" id="PTHR22983">
    <property type="entry name" value="PROTEIN KINASE RELATED"/>
    <property type="match status" value="1"/>
</dbReference>
<keyword evidence="4" id="KW-0723">Serine/threonine-protein kinase</keyword>
<dbReference type="InterPro" id="IPR008271">
    <property type="entry name" value="Ser/Thr_kinase_AS"/>
</dbReference>
<comment type="subcellular location">
    <subcellularLocation>
        <location evidence="1">Cytoplasm</location>
        <location evidence="1">Cytoskeleton</location>
    </subcellularLocation>
</comment>
<keyword evidence="17" id="KW-1185">Reference proteome</keyword>
<comment type="catalytic activity">
    <reaction evidence="10">
        <text>L-threonyl-[protein] + ATP = O-phospho-L-threonyl-[protein] + ADP + H(+)</text>
        <dbReference type="Rhea" id="RHEA:46608"/>
        <dbReference type="Rhea" id="RHEA-COMP:11060"/>
        <dbReference type="Rhea" id="RHEA-COMP:11605"/>
        <dbReference type="ChEBI" id="CHEBI:15378"/>
        <dbReference type="ChEBI" id="CHEBI:30013"/>
        <dbReference type="ChEBI" id="CHEBI:30616"/>
        <dbReference type="ChEBI" id="CHEBI:61977"/>
        <dbReference type="ChEBI" id="CHEBI:456216"/>
        <dbReference type="EC" id="2.7.11.1"/>
    </reaction>
</comment>
<keyword evidence="5 16" id="KW-0808">Transferase</keyword>
<evidence type="ECO:0000256" key="4">
    <source>
        <dbReference type="ARBA" id="ARBA00022527"/>
    </source>
</evidence>
<evidence type="ECO:0000256" key="7">
    <source>
        <dbReference type="ARBA" id="ARBA00022777"/>
    </source>
</evidence>
<dbReference type="GO" id="GO:0005856">
    <property type="term" value="C:cytoskeleton"/>
    <property type="evidence" value="ECO:0007669"/>
    <property type="project" value="UniProtKB-SubCell"/>
</dbReference>
<dbReference type="GO" id="GO:0005737">
    <property type="term" value="C:cytoplasm"/>
    <property type="evidence" value="ECO:0007669"/>
    <property type="project" value="TreeGrafter"/>
</dbReference>
<evidence type="ECO:0000256" key="12">
    <source>
        <dbReference type="ARBA" id="ARBA00075375"/>
    </source>
</evidence>
<evidence type="ECO:0000256" key="14">
    <source>
        <dbReference type="SAM" id="MobiDB-lite"/>
    </source>
</evidence>
<dbReference type="SUPFAM" id="SSF48371">
    <property type="entry name" value="ARM repeat"/>
    <property type="match status" value="1"/>
</dbReference>
<keyword evidence="7" id="KW-0418">Kinase</keyword>
<feature type="compositionally biased region" description="Basic and acidic residues" evidence="14">
    <location>
        <begin position="634"/>
        <end position="645"/>
    </location>
</feature>
<evidence type="ECO:0000256" key="8">
    <source>
        <dbReference type="ARBA" id="ARBA00022840"/>
    </source>
</evidence>
<evidence type="ECO:0000256" key="13">
    <source>
        <dbReference type="PROSITE-ProRule" id="PRU10141"/>
    </source>
</evidence>
<protein>
    <recommendedName>
        <fullName evidence="2">non-specific serine/threonine protein kinase</fullName>
        <ecNumber evidence="2">2.7.11.1</ecNumber>
    </recommendedName>
    <alternativeName>
        <fullName evidence="12">Fused homolog</fullName>
    </alternativeName>
</protein>
<dbReference type="SMART" id="SM00220">
    <property type="entry name" value="S_TKc"/>
    <property type="match status" value="1"/>
</dbReference>
<feature type="region of interest" description="Disordered" evidence="14">
    <location>
        <begin position="610"/>
        <end position="734"/>
    </location>
</feature>
<dbReference type="GO" id="GO:0005524">
    <property type="term" value="F:ATP binding"/>
    <property type="evidence" value="ECO:0007669"/>
    <property type="project" value="UniProtKB-UniRule"/>
</dbReference>
<evidence type="ECO:0000259" key="15">
    <source>
        <dbReference type="PROSITE" id="PS50011"/>
    </source>
</evidence>
<evidence type="ECO:0000313" key="16">
    <source>
        <dbReference type="EMBL" id="CAC5416462.1"/>
    </source>
</evidence>
<dbReference type="FunFam" id="3.30.200.20:FF:000042">
    <property type="entry name" value="Aurora kinase A"/>
    <property type="match status" value="1"/>
</dbReference>
<dbReference type="InterPro" id="IPR011989">
    <property type="entry name" value="ARM-like"/>
</dbReference>
<organism evidence="16 17">
    <name type="scientific">Mytilus coruscus</name>
    <name type="common">Sea mussel</name>
    <dbReference type="NCBI Taxonomy" id="42192"/>
    <lineage>
        <taxon>Eukaryota</taxon>
        <taxon>Metazoa</taxon>
        <taxon>Spiralia</taxon>
        <taxon>Lophotrochozoa</taxon>
        <taxon>Mollusca</taxon>
        <taxon>Bivalvia</taxon>
        <taxon>Autobranchia</taxon>
        <taxon>Pteriomorphia</taxon>
        <taxon>Mytilida</taxon>
        <taxon>Mytiloidea</taxon>
        <taxon>Mytilidae</taxon>
        <taxon>Mytilinae</taxon>
        <taxon>Mytilus</taxon>
    </lineage>
</organism>
<evidence type="ECO:0000313" key="17">
    <source>
        <dbReference type="Proteomes" id="UP000507470"/>
    </source>
</evidence>
<keyword evidence="9" id="KW-0206">Cytoskeleton</keyword>
<dbReference type="Gene3D" id="1.10.510.10">
    <property type="entry name" value="Transferase(Phosphotransferase) domain 1"/>
    <property type="match status" value="1"/>
</dbReference>
<name>A0A6J8EA25_MYTCO</name>
<dbReference type="FunFam" id="1.10.510.10:FF:000292">
    <property type="entry name" value="Serine/threonine-protein kinase 36"/>
    <property type="match status" value="1"/>
</dbReference>
<evidence type="ECO:0000256" key="2">
    <source>
        <dbReference type="ARBA" id="ARBA00012513"/>
    </source>
</evidence>
<dbReference type="InterPro" id="IPR011009">
    <property type="entry name" value="Kinase-like_dom_sf"/>
</dbReference>
<comment type="catalytic activity">
    <reaction evidence="11">
        <text>L-seryl-[protein] + ATP = O-phospho-L-seryl-[protein] + ADP + H(+)</text>
        <dbReference type="Rhea" id="RHEA:17989"/>
        <dbReference type="Rhea" id="RHEA-COMP:9863"/>
        <dbReference type="Rhea" id="RHEA-COMP:11604"/>
        <dbReference type="ChEBI" id="CHEBI:15378"/>
        <dbReference type="ChEBI" id="CHEBI:29999"/>
        <dbReference type="ChEBI" id="CHEBI:30616"/>
        <dbReference type="ChEBI" id="CHEBI:83421"/>
        <dbReference type="ChEBI" id="CHEBI:456216"/>
        <dbReference type="EC" id="2.7.11.1"/>
    </reaction>
</comment>
<dbReference type="PROSITE" id="PS50011">
    <property type="entry name" value="PROTEIN_KINASE_DOM"/>
    <property type="match status" value="1"/>
</dbReference>
<keyword evidence="3" id="KW-0963">Cytoplasm</keyword>
<keyword evidence="8 13" id="KW-0067">ATP-binding</keyword>
<feature type="compositionally biased region" description="Basic and acidic residues" evidence="14">
    <location>
        <begin position="610"/>
        <end position="620"/>
    </location>
</feature>
<dbReference type="InterPro" id="IPR016024">
    <property type="entry name" value="ARM-type_fold"/>
</dbReference>
<reference evidence="16 17" key="1">
    <citation type="submission" date="2020-06" db="EMBL/GenBank/DDBJ databases">
        <authorList>
            <person name="Li R."/>
            <person name="Bekaert M."/>
        </authorList>
    </citation>
    <scope>NUCLEOTIDE SEQUENCE [LARGE SCALE GENOMIC DNA]</scope>
    <source>
        <strain evidence="17">wild</strain>
    </source>
</reference>
<feature type="region of interest" description="Disordered" evidence="14">
    <location>
        <begin position="42"/>
        <end position="127"/>
    </location>
</feature>
<feature type="compositionally biased region" description="Basic and acidic residues" evidence="14">
    <location>
        <begin position="666"/>
        <end position="693"/>
    </location>
</feature>
<dbReference type="Proteomes" id="UP000507470">
    <property type="component" value="Unassembled WGS sequence"/>
</dbReference>
<evidence type="ECO:0000256" key="5">
    <source>
        <dbReference type="ARBA" id="ARBA00022679"/>
    </source>
</evidence>
<dbReference type="PANTHER" id="PTHR22983:SF6">
    <property type="entry name" value="SERINE_THREONINE-PROTEIN KINASE 36"/>
    <property type="match status" value="1"/>
</dbReference>
<dbReference type="GO" id="GO:0007224">
    <property type="term" value="P:smoothened signaling pathway"/>
    <property type="evidence" value="ECO:0007669"/>
    <property type="project" value="TreeGrafter"/>
</dbReference>
<dbReference type="SUPFAM" id="SSF56112">
    <property type="entry name" value="Protein kinase-like (PK-like)"/>
    <property type="match status" value="1"/>
</dbReference>
<evidence type="ECO:0000256" key="10">
    <source>
        <dbReference type="ARBA" id="ARBA00047899"/>
    </source>
</evidence>
<dbReference type="PROSITE" id="PS00108">
    <property type="entry name" value="PROTEIN_KINASE_ST"/>
    <property type="match status" value="1"/>
</dbReference>
<proteinExistence type="predicted"/>
<dbReference type="GO" id="GO:0004674">
    <property type="term" value="F:protein serine/threonine kinase activity"/>
    <property type="evidence" value="ECO:0007669"/>
    <property type="project" value="UniProtKB-KW"/>
</dbReference>
<dbReference type="Gene3D" id="1.25.10.10">
    <property type="entry name" value="Leucine-rich Repeat Variant"/>
    <property type="match status" value="1"/>
</dbReference>
<feature type="compositionally biased region" description="Polar residues" evidence="14">
    <location>
        <begin position="48"/>
        <end position="62"/>
    </location>
</feature>